<sequence>MPEIMKDPVGEDGWLALVDEASRTASDLEQRVGVVELYKRAIAAEPWSNKLWLAYCEWVWSLYTDCQTADAGWPEEEQKLGQELFSLEMALDVWQQGAQATSFRLNDSHELWNRWMSIELERLTNSPTRDGIEQVRNLFLARLQVPHATWDETSQMFSTFITKYDEPSWESTMVQVTQLAKEAKDQYKEREDFETKIEQAGEAGDIEAQKSTMKEYLDWEVTQSRRKSKRGIPSSDLILAIALYERALASTELGLQASVWADYVAFISTILQHNPRAQIPPIISVVQRAVGHCPWSGYLWARYIISAEAENQPFSTIEQIKHAATSAGVLDRDGMSGVVEVYVAWCGYLRRRTMTKHATDEDIDIADVGLPAALESVEHWGQRLYGKKDYKGDPAFRIERIAIQHFTDQGSIEQAREYWKRLIKTHGDSYEFWYQYYIWEMTVRKSPAGSSLATEVLVQALDRRLDWPEKIMEVYIRHCNIYEDVHSLGRALDNVHIESKAVARRREREAAEAAAVYAQQQSGAEEQVQATAGTPSGISKRKRPETDSADDGIAKRVKNGSPDSELQQLKRDRENTSVMVRNLPLETTQTKLKQYFKEYGHINSMTIQNEKDRQSSTAFIEFRSTEDVQSALLRDGKYMGERQISVKPATGLTLYITNYPPTADEAYIRKVFKECGEIFTIRWPSLKYNTHRRFCYVTFRTAEAAAAATHLDGMKLENKYQLVAKYSDPTRRKAREGAAAEAREVHVTGLDLTATEDDMQQIFGKYGNIEGVRILRNVAGRSKGAAFIDFETKEQATAALELDKTKFRNQLLNVELSSSITFKPNATSFVNKGSSASPAPEVNGDTSKSPAPDQLQQNAHDSNAPSRQEIANRTITLMNIPDTVNDTRVRAAVEPYGSLIKLTLRPDHQGAIIEYADIASAGRASLALEGHEIVPGRRLRVGGLKDLFEEKEEKRTDRIQVGQGKKSTANFIQPPAPVRRPAGPGGRGGLGQKRGLGYAGNSSSTTTPASTKPGGASGTHNFGNGAAEKEKLVPKSNADFKAMFFGEKS</sequence>
<dbReference type="CDD" id="cd12299">
    <property type="entry name" value="RRM4_Prp24"/>
    <property type="match status" value="1"/>
</dbReference>
<evidence type="ECO:0000256" key="7">
    <source>
        <dbReference type="ARBA" id="ARBA00093374"/>
    </source>
</evidence>
<evidence type="ECO:0000313" key="13">
    <source>
        <dbReference type="Proteomes" id="UP000258309"/>
    </source>
</evidence>
<dbReference type="Gene3D" id="3.30.70.330">
    <property type="match status" value="4"/>
</dbReference>
<protein>
    <recommendedName>
        <fullName evidence="8">U4/U6 snRNA-associated-splicing factor PRP24</fullName>
    </recommendedName>
</protein>
<dbReference type="SMART" id="SM00361">
    <property type="entry name" value="RRM_1"/>
    <property type="match status" value="2"/>
</dbReference>
<dbReference type="InterPro" id="IPR050502">
    <property type="entry name" value="Euk_RNA-bind_prot"/>
</dbReference>
<evidence type="ECO:0000256" key="8">
    <source>
        <dbReference type="ARBA" id="ARBA00093627"/>
    </source>
</evidence>
<keyword evidence="3" id="KW-0677">Repeat</keyword>
<evidence type="ECO:0000259" key="11">
    <source>
        <dbReference type="PROSITE" id="PS50102"/>
    </source>
</evidence>
<dbReference type="OrthoDB" id="360390at2759"/>
<dbReference type="GO" id="GO:0006397">
    <property type="term" value="P:mRNA processing"/>
    <property type="evidence" value="ECO:0007669"/>
    <property type="project" value="UniProtKB-KW"/>
</dbReference>
<feature type="domain" description="RRM" evidence="11">
    <location>
        <begin position="576"/>
        <end position="651"/>
    </location>
</feature>
<keyword evidence="13" id="KW-1185">Reference proteome</keyword>
<evidence type="ECO:0000256" key="2">
    <source>
        <dbReference type="ARBA" id="ARBA00022664"/>
    </source>
</evidence>
<dbReference type="SMART" id="SM00386">
    <property type="entry name" value="HAT"/>
    <property type="match status" value="3"/>
</dbReference>
<dbReference type="InterPro" id="IPR003107">
    <property type="entry name" value="HAT"/>
</dbReference>
<dbReference type="PROSITE" id="PS50102">
    <property type="entry name" value="RRM"/>
    <property type="match status" value="4"/>
</dbReference>
<evidence type="ECO:0000256" key="10">
    <source>
        <dbReference type="SAM" id="MobiDB-lite"/>
    </source>
</evidence>
<evidence type="ECO:0000256" key="1">
    <source>
        <dbReference type="ARBA" id="ARBA00004123"/>
    </source>
</evidence>
<evidence type="ECO:0000256" key="9">
    <source>
        <dbReference type="PROSITE-ProRule" id="PRU00176"/>
    </source>
</evidence>
<dbReference type="EMBL" id="NCSJ02000002">
    <property type="protein sequence ID" value="RFU36089.1"/>
    <property type="molecule type" value="Genomic_DNA"/>
</dbReference>
<keyword evidence="4 9" id="KW-0694">RNA-binding</keyword>
<dbReference type="FunFam" id="3.30.70.330:FF:000365">
    <property type="entry name" value="U4/U6 snRNA-associated-splicing factor PRP24"/>
    <property type="match status" value="1"/>
</dbReference>
<dbReference type="SMART" id="SM00360">
    <property type="entry name" value="RRM"/>
    <property type="match status" value="4"/>
</dbReference>
<gene>
    <name evidence="12" type="ORF">B7463_g182</name>
</gene>
<evidence type="ECO:0000256" key="3">
    <source>
        <dbReference type="ARBA" id="ARBA00022737"/>
    </source>
</evidence>
<feature type="domain" description="RRM" evidence="11">
    <location>
        <begin position="652"/>
        <end position="729"/>
    </location>
</feature>
<dbReference type="InterPro" id="IPR012677">
    <property type="entry name" value="Nucleotide-bd_a/b_plait_sf"/>
</dbReference>
<feature type="compositionally biased region" description="Polar residues" evidence="10">
    <location>
        <begin position="844"/>
        <end position="866"/>
    </location>
</feature>
<feature type="compositionally biased region" description="Gly residues" evidence="10">
    <location>
        <begin position="983"/>
        <end position="998"/>
    </location>
</feature>
<feature type="non-terminal residue" evidence="12">
    <location>
        <position position="1049"/>
    </location>
</feature>
<evidence type="ECO:0000256" key="6">
    <source>
        <dbReference type="ARBA" id="ARBA00023242"/>
    </source>
</evidence>
<dbReference type="SUPFAM" id="SSF54928">
    <property type="entry name" value="RNA-binding domain, RBD"/>
    <property type="match status" value="3"/>
</dbReference>
<keyword evidence="2" id="KW-0507">mRNA processing</keyword>
<feature type="region of interest" description="Disordered" evidence="10">
    <location>
        <begin position="955"/>
        <end position="1033"/>
    </location>
</feature>
<dbReference type="Gene3D" id="1.25.40.10">
    <property type="entry name" value="Tetratricopeptide repeat domain"/>
    <property type="match status" value="2"/>
</dbReference>
<feature type="domain" description="RRM" evidence="11">
    <location>
        <begin position="743"/>
        <end position="819"/>
    </location>
</feature>
<dbReference type="GO" id="GO:0005688">
    <property type="term" value="C:U6 snRNP"/>
    <property type="evidence" value="ECO:0007669"/>
    <property type="project" value="UniProtKB-ARBA"/>
</dbReference>
<feature type="domain" description="RRM" evidence="11">
    <location>
        <begin position="873"/>
        <end position="946"/>
    </location>
</feature>
<dbReference type="FunFam" id="3.30.70.330:FF:000588">
    <property type="entry name" value="Pre-mRNA splicing factor (Prp24), putative"/>
    <property type="match status" value="1"/>
</dbReference>
<evidence type="ECO:0000313" key="12">
    <source>
        <dbReference type="EMBL" id="RFU36089.1"/>
    </source>
</evidence>
<dbReference type="FunFam" id="3.30.70.330:FF:000523">
    <property type="entry name" value="Pre-mRNA splicing factor (Prp24), putative"/>
    <property type="match status" value="1"/>
</dbReference>
<name>A0A3E2HRW4_SCYLI</name>
<reference evidence="12 13" key="1">
    <citation type="submission" date="2018-05" db="EMBL/GenBank/DDBJ databases">
        <title>Draft genome sequence of Scytalidium lignicola DSM 105466, a ubiquitous saprotrophic fungus.</title>
        <authorList>
            <person name="Buettner E."/>
            <person name="Gebauer A.M."/>
            <person name="Hofrichter M."/>
            <person name="Liers C."/>
            <person name="Kellner H."/>
        </authorList>
    </citation>
    <scope>NUCLEOTIDE SEQUENCE [LARGE SCALE GENOMIC DNA]</scope>
    <source>
        <strain evidence="12 13">DSM 105466</strain>
    </source>
</reference>
<feature type="compositionally biased region" description="Low complexity" evidence="10">
    <location>
        <begin position="999"/>
        <end position="1011"/>
    </location>
</feature>
<dbReference type="InterPro" id="IPR003954">
    <property type="entry name" value="RRM_euk-type"/>
</dbReference>
<organism evidence="12 13">
    <name type="scientific">Scytalidium lignicola</name>
    <name type="common">Hyphomycete</name>
    <dbReference type="NCBI Taxonomy" id="5539"/>
    <lineage>
        <taxon>Eukaryota</taxon>
        <taxon>Fungi</taxon>
        <taxon>Dikarya</taxon>
        <taxon>Ascomycota</taxon>
        <taxon>Pezizomycotina</taxon>
        <taxon>Leotiomycetes</taxon>
        <taxon>Leotiomycetes incertae sedis</taxon>
        <taxon>Scytalidium</taxon>
    </lineage>
</organism>
<dbReference type="SUPFAM" id="SSF48452">
    <property type="entry name" value="TPR-like"/>
    <property type="match status" value="1"/>
</dbReference>
<dbReference type="Proteomes" id="UP000258309">
    <property type="component" value="Unassembled WGS sequence"/>
</dbReference>
<proteinExistence type="predicted"/>
<feature type="region of interest" description="Disordered" evidence="10">
    <location>
        <begin position="830"/>
        <end position="866"/>
    </location>
</feature>
<dbReference type="CDD" id="cd00590">
    <property type="entry name" value="RRM_SF"/>
    <property type="match status" value="1"/>
</dbReference>
<dbReference type="PANTHER" id="PTHR48025">
    <property type="entry name" value="OS02G0815200 PROTEIN"/>
    <property type="match status" value="1"/>
</dbReference>
<dbReference type="InterPro" id="IPR000504">
    <property type="entry name" value="RRM_dom"/>
</dbReference>
<dbReference type="OMA" id="LWARYIL"/>
<keyword evidence="5" id="KW-0508">mRNA splicing</keyword>
<accession>A0A3E2HRW4</accession>
<dbReference type="Pfam" id="PF16842">
    <property type="entry name" value="RRM_occluded"/>
    <property type="match status" value="1"/>
</dbReference>
<feature type="non-terminal residue" evidence="12">
    <location>
        <position position="1"/>
    </location>
</feature>
<feature type="region of interest" description="Disordered" evidence="10">
    <location>
        <begin position="516"/>
        <end position="576"/>
    </location>
</feature>
<dbReference type="PANTHER" id="PTHR48025:SF1">
    <property type="entry name" value="RRM DOMAIN-CONTAINING PROTEIN"/>
    <property type="match status" value="1"/>
</dbReference>
<dbReference type="STRING" id="5539.A0A3E2HRW4"/>
<comment type="caution">
    <text evidence="12">The sequence shown here is derived from an EMBL/GenBank/DDBJ whole genome shotgun (WGS) entry which is preliminary data.</text>
</comment>
<dbReference type="InterPro" id="IPR011990">
    <property type="entry name" value="TPR-like_helical_dom_sf"/>
</dbReference>
<dbReference type="GO" id="GO:0008380">
    <property type="term" value="P:RNA splicing"/>
    <property type="evidence" value="ECO:0007669"/>
    <property type="project" value="UniProtKB-KW"/>
</dbReference>
<comment type="subcellular location">
    <subcellularLocation>
        <location evidence="1">Nucleus</location>
    </subcellularLocation>
</comment>
<evidence type="ECO:0000256" key="5">
    <source>
        <dbReference type="ARBA" id="ARBA00023187"/>
    </source>
</evidence>
<evidence type="ECO:0000256" key="4">
    <source>
        <dbReference type="ARBA" id="ARBA00022884"/>
    </source>
</evidence>
<keyword evidence="6" id="KW-0539">Nucleus</keyword>
<dbReference type="GO" id="GO:0003723">
    <property type="term" value="F:RNA binding"/>
    <property type="evidence" value="ECO:0007669"/>
    <property type="project" value="UniProtKB-UniRule"/>
</dbReference>
<comment type="function">
    <text evidence="7">Functions as a recycling factor of the spliceosome, a machinery that forms on each precursor-messenger RNA (pre-mRNA) and catalyzes the removal of introns. Chaperones the re-annealing of U4 and U6 snRNAs (small nuclear RNAs) released from previous rounds of splicing, an initial step in reforming the U4/U6-U5 tri-snRNP (small nuclear ribonucleoprotein) that can reassemble into another spliceosome complex; this step involves binding U6 and facilitating the unwinding of the U6 internal stem loop, followed by base-pairing of U6 to U4.</text>
</comment>
<dbReference type="InterPro" id="IPR035979">
    <property type="entry name" value="RBD_domain_sf"/>
</dbReference>
<dbReference type="AlphaFoldDB" id="A0A3E2HRW4"/>
<dbReference type="InterPro" id="IPR031766">
    <property type="entry name" value="RRM_occluded"/>
</dbReference>
<feature type="compositionally biased region" description="Polar residues" evidence="10">
    <location>
        <begin position="518"/>
        <end position="537"/>
    </location>
</feature>
<dbReference type="Pfam" id="PF00076">
    <property type="entry name" value="RRM_1"/>
    <property type="match status" value="3"/>
</dbReference>